<dbReference type="CDD" id="cd06170">
    <property type="entry name" value="LuxR_C_like"/>
    <property type="match status" value="1"/>
</dbReference>
<dbReference type="PROSITE" id="PS50043">
    <property type="entry name" value="HTH_LUXR_2"/>
    <property type="match status" value="1"/>
</dbReference>
<keyword evidence="1" id="KW-0805">Transcription regulation</keyword>
<accession>A0A4Q7JGT0</accession>
<dbReference type="EMBL" id="SFCC01000001">
    <property type="protein sequence ID" value="RZQ66114.1"/>
    <property type="molecule type" value="Genomic_DNA"/>
</dbReference>
<dbReference type="InterPro" id="IPR000792">
    <property type="entry name" value="Tscrpt_reg_LuxR_C"/>
</dbReference>
<sequence>MRQLRRLPLYTDFYRPRGTVDQLLCVVGVDDRHGSVLTVNRSRSGFTARDRMLVELIAPHLARALAWQRLLAAQPRPEVLACLTPRQRQIAGLVARGRTDREIARELAISPRTVHKHLELTYRTLGLTNRTGLVAALTGQVAAWPTTT</sequence>
<keyword evidence="2" id="KW-0238">DNA-binding</keyword>
<evidence type="ECO:0000313" key="6">
    <source>
        <dbReference type="Proteomes" id="UP000292003"/>
    </source>
</evidence>
<dbReference type="PANTHER" id="PTHR44688">
    <property type="entry name" value="DNA-BINDING TRANSCRIPTIONAL ACTIVATOR DEVR_DOSR"/>
    <property type="match status" value="1"/>
</dbReference>
<dbReference type="PANTHER" id="PTHR44688:SF16">
    <property type="entry name" value="DNA-BINDING TRANSCRIPTIONAL ACTIVATOR DEVR_DOSR"/>
    <property type="match status" value="1"/>
</dbReference>
<evidence type="ECO:0000259" key="4">
    <source>
        <dbReference type="PROSITE" id="PS50043"/>
    </source>
</evidence>
<dbReference type="SMART" id="SM00421">
    <property type="entry name" value="HTH_LUXR"/>
    <property type="match status" value="1"/>
</dbReference>
<keyword evidence="3" id="KW-0804">Transcription</keyword>
<organism evidence="5 6">
    <name type="scientific">Amycolatopsis suaedae</name>
    <dbReference type="NCBI Taxonomy" id="2510978"/>
    <lineage>
        <taxon>Bacteria</taxon>
        <taxon>Bacillati</taxon>
        <taxon>Actinomycetota</taxon>
        <taxon>Actinomycetes</taxon>
        <taxon>Pseudonocardiales</taxon>
        <taxon>Pseudonocardiaceae</taxon>
        <taxon>Amycolatopsis</taxon>
    </lineage>
</organism>
<protein>
    <submittedName>
        <fullName evidence="5">Response regulator transcription factor</fullName>
    </submittedName>
</protein>
<dbReference type="SUPFAM" id="SSF46894">
    <property type="entry name" value="C-terminal effector domain of the bipartite response regulators"/>
    <property type="match status" value="1"/>
</dbReference>
<evidence type="ECO:0000256" key="3">
    <source>
        <dbReference type="ARBA" id="ARBA00023163"/>
    </source>
</evidence>
<reference evidence="5 6" key="1">
    <citation type="submission" date="2019-02" db="EMBL/GenBank/DDBJ databases">
        <title>Draft genome sequence of Amycolatopsis sp. 8-3EHSu isolated from roots of Suaeda maritima.</title>
        <authorList>
            <person name="Duangmal K."/>
            <person name="Chantavorakit T."/>
        </authorList>
    </citation>
    <scope>NUCLEOTIDE SEQUENCE [LARGE SCALE GENOMIC DNA]</scope>
    <source>
        <strain evidence="5 6">8-3EHSu</strain>
    </source>
</reference>
<dbReference type="OrthoDB" id="3178272at2"/>
<name>A0A4Q7JGT0_9PSEU</name>
<dbReference type="AlphaFoldDB" id="A0A4Q7JGT0"/>
<proteinExistence type="predicted"/>
<dbReference type="PRINTS" id="PR00038">
    <property type="entry name" value="HTHLUXR"/>
</dbReference>
<dbReference type="InterPro" id="IPR036388">
    <property type="entry name" value="WH-like_DNA-bd_sf"/>
</dbReference>
<keyword evidence="6" id="KW-1185">Reference proteome</keyword>
<dbReference type="InterPro" id="IPR016032">
    <property type="entry name" value="Sig_transdc_resp-reg_C-effctor"/>
</dbReference>
<evidence type="ECO:0000256" key="2">
    <source>
        <dbReference type="ARBA" id="ARBA00023125"/>
    </source>
</evidence>
<evidence type="ECO:0000256" key="1">
    <source>
        <dbReference type="ARBA" id="ARBA00023015"/>
    </source>
</evidence>
<gene>
    <name evidence="5" type="ORF">EWH70_01415</name>
</gene>
<dbReference type="Gene3D" id="1.10.10.10">
    <property type="entry name" value="Winged helix-like DNA-binding domain superfamily/Winged helix DNA-binding domain"/>
    <property type="match status" value="1"/>
</dbReference>
<dbReference type="Pfam" id="PF00196">
    <property type="entry name" value="GerE"/>
    <property type="match status" value="1"/>
</dbReference>
<dbReference type="Proteomes" id="UP000292003">
    <property type="component" value="Unassembled WGS sequence"/>
</dbReference>
<dbReference type="GO" id="GO:0006355">
    <property type="term" value="P:regulation of DNA-templated transcription"/>
    <property type="evidence" value="ECO:0007669"/>
    <property type="project" value="InterPro"/>
</dbReference>
<comment type="caution">
    <text evidence="5">The sequence shown here is derived from an EMBL/GenBank/DDBJ whole genome shotgun (WGS) entry which is preliminary data.</text>
</comment>
<feature type="domain" description="HTH luxR-type" evidence="4">
    <location>
        <begin position="76"/>
        <end position="141"/>
    </location>
</feature>
<dbReference type="GO" id="GO:0003677">
    <property type="term" value="F:DNA binding"/>
    <property type="evidence" value="ECO:0007669"/>
    <property type="project" value="UniProtKB-KW"/>
</dbReference>
<evidence type="ECO:0000313" key="5">
    <source>
        <dbReference type="EMBL" id="RZQ66114.1"/>
    </source>
</evidence>